<feature type="domain" description="DUF4352" evidence="2">
    <location>
        <begin position="134"/>
        <end position="245"/>
    </location>
</feature>
<dbReference type="AlphaFoldDB" id="A0A4R5PCF9"/>
<keyword evidence="1" id="KW-0812">Transmembrane</keyword>
<comment type="caution">
    <text evidence="3">The sequence shown here is derived from an EMBL/GenBank/DDBJ whole genome shotgun (WGS) entry which is preliminary data.</text>
</comment>
<evidence type="ECO:0000259" key="2">
    <source>
        <dbReference type="Pfam" id="PF11611"/>
    </source>
</evidence>
<keyword evidence="1" id="KW-0472">Membrane</keyword>
<feature type="transmembrane region" description="Helical" evidence="1">
    <location>
        <begin position="87"/>
        <end position="108"/>
    </location>
</feature>
<sequence length="264" mass="27598">MGIQFSKFRQAPYRVLPVVVRKQRGIACNEWVAVPIGTIDVSLLSIEGGASPLHRYPELRIIVVTQHSLESEKRLAPAYCGGGDFPAVPMMFGAVIAAFIVVATMVGIRDGRNFSASRSAPVHEVASVAPGGADLGHEVRAGQLALVVTDITAPWETGDPRLPQATQGDRVLVGVRVINEGEAPQRFEPAIQQLIVGDESFGADQMSSQPMLGADLGPGDSVVASIAFDIPAGAEPSAIILRDSLTTPGAQVSLADVATGGVTQ</sequence>
<name>A0A4R5PCF9_9MYCO</name>
<evidence type="ECO:0000313" key="3">
    <source>
        <dbReference type="EMBL" id="TDH22034.1"/>
    </source>
</evidence>
<gene>
    <name evidence="3" type="ORF">EJ571_08730</name>
</gene>
<organism evidence="3 4">
    <name type="scientific">Mycobacteroides franklinii</name>
    <dbReference type="NCBI Taxonomy" id="948102"/>
    <lineage>
        <taxon>Bacteria</taxon>
        <taxon>Bacillati</taxon>
        <taxon>Actinomycetota</taxon>
        <taxon>Actinomycetes</taxon>
        <taxon>Mycobacteriales</taxon>
        <taxon>Mycobacteriaceae</taxon>
        <taxon>Mycobacteroides</taxon>
    </lineage>
</organism>
<keyword evidence="1" id="KW-1133">Transmembrane helix</keyword>
<reference evidence="3 4" key="1">
    <citation type="journal article" date="2019" name="Sci. Rep.">
        <title>Extended insight into the Mycobacterium chelonae-abscessus complex through whole genome sequencing of Mycobacterium salmoniphilum outbreak and Mycobacterium salmoniphilum-like strains.</title>
        <authorList>
            <person name="Behra P.R.K."/>
            <person name="Das S."/>
            <person name="Pettersson B.M.F."/>
            <person name="Shirreff L."/>
            <person name="DuCote T."/>
            <person name="Jacobsson K.G."/>
            <person name="Ennis D.G."/>
            <person name="Kirsebom L.A."/>
        </authorList>
    </citation>
    <scope>NUCLEOTIDE SEQUENCE [LARGE SCALE GENOMIC DNA]</scope>
    <source>
        <strain evidence="3 4">DSM 45524</strain>
    </source>
</reference>
<evidence type="ECO:0000313" key="4">
    <source>
        <dbReference type="Proteomes" id="UP000295627"/>
    </source>
</evidence>
<evidence type="ECO:0000256" key="1">
    <source>
        <dbReference type="SAM" id="Phobius"/>
    </source>
</evidence>
<protein>
    <submittedName>
        <fullName evidence="3">DUF4352 domain-containing protein</fullName>
    </submittedName>
</protein>
<dbReference type="Pfam" id="PF11611">
    <property type="entry name" value="DUF4352"/>
    <property type="match status" value="1"/>
</dbReference>
<proteinExistence type="predicted"/>
<accession>A0A4R5PCF9</accession>
<dbReference type="Proteomes" id="UP000295627">
    <property type="component" value="Unassembled WGS sequence"/>
</dbReference>
<dbReference type="InterPro" id="IPR029051">
    <property type="entry name" value="DUF4352"/>
</dbReference>
<dbReference type="EMBL" id="RXLR01000014">
    <property type="protein sequence ID" value="TDH22034.1"/>
    <property type="molecule type" value="Genomic_DNA"/>
</dbReference>